<proteinExistence type="predicted"/>
<dbReference type="EMBL" id="SGXA01000002">
    <property type="protein sequence ID" value="RZS71125.1"/>
    <property type="molecule type" value="Genomic_DNA"/>
</dbReference>
<dbReference type="Proteomes" id="UP000293874">
    <property type="component" value="Unassembled WGS sequence"/>
</dbReference>
<evidence type="ECO:0000313" key="1">
    <source>
        <dbReference type="EMBL" id="RZS71125.1"/>
    </source>
</evidence>
<dbReference type="AlphaFoldDB" id="A0A4Q7MQX3"/>
<gene>
    <name evidence="1" type="ORF">EV199_3026</name>
</gene>
<sequence length="101" mass="11643">MKKKEFRINFQMPIRGSDIVVPMTAIAELHHSEPYYLLRSIEIIPVKQDKPKGEIFIRELRIKEIKGEKENIWVHCDTGRESELSRSAGLAIEASGKNHTD</sequence>
<comment type="caution">
    <text evidence="1">The sequence shown here is derived from an EMBL/GenBank/DDBJ whole genome shotgun (WGS) entry which is preliminary data.</text>
</comment>
<dbReference type="RefSeq" id="WP_130541662.1">
    <property type="nucleotide sequence ID" value="NZ_CP042431.1"/>
</dbReference>
<protein>
    <submittedName>
        <fullName evidence="1">Uncharacterized protein</fullName>
    </submittedName>
</protein>
<name>A0A4Q7MQX3_9BACT</name>
<keyword evidence="2" id="KW-1185">Reference proteome</keyword>
<evidence type="ECO:0000313" key="2">
    <source>
        <dbReference type="Proteomes" id="UP000293874"/>
    </source>
</evidence>
<organism evidence="1 2">
    <name type="scientific">Pseudobacter ginsenosidimutans</name>
    <dbReference type="NCBI Taxonomy" id="661488"/>
    <lineage>
        <taxon>Bacteria</taxon>
        <taxon>Pseudomonadati</taxon>
        <taxon>Bacteroidota</taxon>
        <taxon>Chitinophagia</taxon>
        <taxon>Chitinophagales</taxon>
        <taxon>Chitinophagaceae</taxon>
        <taxon>Pseudobacter</taxon>
    </lineage>
</organism>
<reference evidence="1 2" key="1">
    <citation type="submission" date="2019-02" db="EMBL/GenBank/DDBJ databases">
        <title>Genomic Encyclopedia of Type Strains, Phase IV (KMG-IV): sequencing the most valuable type-strain genomes for metagenomic binning, comparative biology and taxonomic classification.</title>
        <authorList>
            <person name="Goeker M."/>
        </authorList>
    </citation>
    <scope>NUCLEOTIDE SEQUENCE [LARGE SCALE GENOMIC DNA]</scope>
    <source>
        <strain evidence="1 2">DSM 18116</strain>
    </source>
</reference>
<accession>A0A4Q7MQX3</accession>
<dbReference type="OrthoDB" id="679086at2"/>